<gene>
    <name evidence="2" type="ORF">GCM10009789_31390</name>
</gene>
<organism evidence="2 3">
    <name type="scientific">Kribbella sancticallisti</name>
    <dbReference type="NCBI Taxonomy" id="460087"/>
    <lineage>
        <taxon>Bacteria</taxon>
        <taxon>Bacillati</taxon>
        <taxon>Actinomycetota</taxon>
        <taxon>Actinomycetes</taxon>
        <taxon>Propionibacteriales</taxon>
        <taxon>Kribbellaceae</taxon>
        <taxon>Kribbella</taxon>
    </lineage>
</organism>
<protein>
    <submittedName>
        <fullName evidence="2">Uncharacterized protein</fullName>
    </submittedName>
</protein>
<name>A0ABN2DH56_9ACTN</name>
<dbReference type="Proteomes" id="UP001500393">
    <property type="component" value="Unassembled WGS sequence"/>
</dbReference>
<proteinExistence type="predicted"/>
<feature type="compositionally biased region" description="Gly residues" evidence="1">
    <location>
        <begin position="17"/>
        <end position="29"/>
    </location>
</feature>
<keyword evidence="3" id="KW-1185">Reference proteome</keyword>
<evidence type="ECO:0000256" key="1">
    <source>
        <dbReference type="SAM" id="MobiDB-lite"/>
    </source>
</evidence>
<sequence length="75" mass="7069">MGDDDDAAAGERAGVRDGAGGGGEDLLAGGAGQVDAAVAGEPRFGGKVEAADDLGAWVQRPDGVGGFGDGGRAGL</sequence>
<accession>A0ABN2DH56</accession>
<evidence type="ECO:0000313" key="3">
    <source>
        <dbReference type="Proteomes" id="UP001500393"/>
    </source>
</evidence>
<feature type="region of interest" description="Disordered" evidence="1">
    <location>
        <begin position="1"/>
        <end position="29"/>
    </location>
</feature>
<dbReference type="EMBL" id="BAAAOS010000019">
    <property type="protein sequence ID" value="GAA1575713.1"/>
    <property type="molecule type" value="Genomic_DNA"/>
</dbReference>
<comment type="caution">
    <text evidence="2">The sequence shown here is derived from an EMBL/GenBank/DDBJ whole genome shotgun (WGS) entry which is preliminary data.</text>
</comment>
<evidence type="ECO:0000313" key="2">
    <source>
        <dbReference type="EMBL" id="GAA1575713.1"/>
    </source>
</evidence>
<reference evidence="2 3" key="1">
    <citation type="journal article" date="2019" name="Int. J. Syst. Evol. Microbiol.">
        <title>The Global Catalogue of Microorganisms (GCM) 10K type strain sequencing project: providing services to taxonomists for standard genome sequencing and annotation.</title>
        <authorList>
            <consortium name="The Broad Institute Genomics Platform"/>
            <consortium name="The Broad Institute Genome Sequencing Center for Infectious Disease"/>
            <person name="Wu L."/>
            <person name="Ma J."/>
        </authorList>
    </citation>
    <scope>NUCLEOTIDE SEQUENCE [LARGE SCALE GENOMIC DNA]</scope>
    <source>
        <strain evidence="2 3">JCM 14969</strain>
    </source>
</reference>